<feature type="transmembrane region" description="Helical" evidence="1">
    <location>
        <begin position="81"/>
        <end position="101"/>
    </location>
</feature>
<dbReference type="RefSeq" id="WP_111845507.1">
    <property type="nucleotide sequence ID" value="NZ_UEGI01000019.1"/>
</dbReference>
<dbReference type="AlphaFoldDB" id="A0A5C6YVH7"/>
<evidence type="ECO:0000313" key="3">
    <source>
        <dbReference type="Proteomes" id="UP000321497"/>
    </source>
</evidence>
<proteinExistence type="predicted"/>
<keyword evidence="1" id="KW-0472">Membrane</keyword>
<evidence type="ECO:0000256" key="1">
    <source>
        <dbReference type="SAM" id="Phobius"/>
    </source>
</evidence>
<reference evidence="2 3" key="1">
    <citation type="submission" date="2019-08" db="EMBL/GenBank/DDBJ databases">
        <title>Genome of Aequorivita antarctica SW49 (type strain).</title>
        <authorList>
            <person name="Bowman J.P."/>
        </authorList>
    </citation>
    <scope>NUCLEOTIDE SEQUENCE [LARGE SCALE GENOMIC DNA]</scope>
    <source>
        <strain evidence="2 3">SW49</strain>
    </source>
</reference>
<dbReference type="EMBL" id="VORT01000015">
    <property type="protein sequence ID" value="TXD71624.1"/>
    <property type="molecule type" value="Genomic_DNA"/>
</dbReference>
<organism evidence="2 3">
    <name type="scientific">Aequorivita antarctica</name>
    <dbReference type="NCBI Taxonomy" id="153266"/>
    <lineage>
        <taxon>Bacteria</taxon>
        <taxon>Pseudomonadati</taxon>
        <taxon>Bacteroidota</taxon>
        <taxon>Flavobacteriia</taxon>
        <taxon>Flavobacteriales</taxon>
        <taxon>Flavobacteriaceae</taxon>
        <taxon>Aequorivita</taxon>
    </lineage>
</organism>
<feature type="transmembrane region" description="Helical" evidence="1">
    <location>
        <begin position="7"/>
        <end position="30"/>
    </location>
</feature>
<protein>
    <recommendedName>
        <fullName evidence="4">DUF1761 domain-containing protein</fullName>
    </recommendedName>
</protein>
<sequence length="142" mass="15146">MFSKTNLLSTLAAAVWAYFGGYLLWGLLTVDFFNEHLGSATGVMRNPPDMVHLIIGCIIVAFAFSTIYGKWATPAYGTGSGFAFGFWIAILIGLGEGLVNFATSNVIDITGTLANAVITIVFYGIMGLVAGFVYKRTTSQPA</sequence>
<comment type="caution">
    <text evidence="2">The sequence shown here is derived from an EMBL/GenBank/DDBJ whole genome shotgun (WGS) entry which is preliminary data.</text>
</comment>
<feature type="transmembrane region" description="Helical" evidence="1">
    <location>
        <begin position="113"/>
        <end position="134"/>
    </location>
</feature>
<dbReference type="Proteomes" id="UP000321497">
    <property type="component" value="Unassembled WGS sequence"/>
</dbReference>
<feature type="transmembrane region" description="Helical" evidence="1">
    <location>
        <begin position="50"/>
        <end position="69"/>
    </location>
</feature>
<evidence type="ECO:0000313" key="2">
    <source>
        <dbReference type="EMBL" id="TXD71624.1"/>
    </source>
</evidence>
<keyword evidence="1" id="KW-0812">Transmembrane</keyword>
<accession>A0A5C6YVH7</accession>
<keyword evidence="1" id="KW-1133">Transmembrane helix</keyword>
<name>A0A5C6YVH7_9FLAO</name>
<dbReference type="OrthoDB" id="1444489at2"/>
<gene>
    <name evidence="2" type="ORF">ESU54_15945</name>
</gene>
<keyword evidence="3" id="KW-1185">Reference proteome</keyword>
<evidence type="ECO:0008006" key="4">
    <source>
        <dbReference type="Google" id="ProtNLM"/>
    </source>
</evidence>